<proteinExistence type="predicted"/>
<dbReference type="EMBL" id="CP088147">
    <property type="protein sequence ID" value="UTU49847.1"/>
    <property type="molecule type" value="Genomic_DNA"/>
</dbReference>
<dbReference type="RefSeq" id="WP_024503205.1">
    <property type="nucleotide sequence ID" value="NZ_CP088147.1"/>
</dbReference>
<keyword evidence="2" id="KW-1185">Reference proteome</keyword>
<organism evidence="1 2">
    <name type="scientific">Mesorhizobium ciceri</name>
    <dbReference type="NCBI Taxonomy" id="39645"/>
    <lineage>
        <taxon>Bacteria</taxon>
        <taxon>Pseudomonadati</taxon>
        <taxon>Pseudomonadota</taxon>
        <taxon>Alphaproteobacteria</taxon>
        <taxon>Hyphomicrobiales</taxon>
        <taxon>Phyllobacteriaceae</taxon>
        <taxon>Mesorhizobium</taxon>
    </lineage>
</organism>
<dbReference type="AlphaFoldDB" id="A0AB38T656"/>
<dbReference type="Pfam" id="PF05354">
    <property type="entry name" value="Phage_attach"/>
    <property type="match status" value="1"/>
</dbReference>
<evidence type="ECO:0008006" key="3">
    <source>
        <dbReference type="Google" id="ProtNLM"/>
    </source>
</evidence>
<accession>A0AB38T656</accession>
<evidence type="ECO:0000313" key="1">
    <source>
        <dbReference type="EMBL" id="UTU49847.1"/>
    </source>
</evidence>
<dbReference type="InterPro" id="IPR008018">
    <property type="entry name" value="Phage_tail_attach_FII"/>
</dbReference>
<dbReference type="GO" id="GO:0019068">
    <property type="term" value="P:virion assembly"/>
    <property type="evidence" value="ECO:0007669"/>
    <property type="project" value="InterPro"/>
</dbReference>
<name>A0AB38T656_9HYPH</name>
<evidence type="ECO:0000313" key="2">
    <source>
        <dbReference type="Proteomes" id="UP001060070"/>
    </source>
</evidence>
<dbReference type="Proteomes" id="UP001060070">
    <property type="component" value="Chromosome"/>
</dbReference>
<gene>
    <name evidence="1" type="ORF">LRP29_20395</name>
</gene>
<protein>
    <recommendedName>
        <fullName evidence="3">Phage tail protein</fullName>
    </recommendedName>
</protein>
<reference evidence="1 2" key="1">
    <citation type="journal article" date="2022" name="Microbiol. Resour. Announc.">
        <title>Complete Genome Sequence of Mesorhizobium ciceri Strain R30, a Rhizobium Used as a Commercial Inoculant for Chickpea in Argentina.</title>
        <authorList>
            <person name="Foresto E."/>
            <person name="Revale S."/>
            <person name="Primo E."/>
            <person name="Nievas F."/>
            <person name="Carezzano E."/>
            <person name="Puente M."/>
            <person name="Alzari P."/>
            <person name="Mart M."/>
            <person name="Ben-Assaya M."/>
            <person name="Mornico D."/>
            <person name="Santoro M."/>
            <person name="Mart F."/>
            <person name="Giordano W."/>
            <person name="Bogino P."/>
        </authorList>
    </citation>
    <scope>NUCLEOTIDE SEQUENCE [LARGE SCALE GENOMIC DNA]</scope>
    <source>
        <strain evidence="1 2">R30</strain>
    </source>
</reference>
<sequence length="111" mass="11845">MSIWDLHYNALYSSPLAVDAVLVVACGDPPRTIRAFDKTAPKTISFQSGDVLTIAPAAMVRASDLADVDPADLRDAQLTLNGKTWRVVNHQPVPAPTGEAGGEIMLMLSEV</sequence>